<dbReference type="EMBL" id="MU003770">
    <property type="protein sequence ID" value="KAF2724810.1"/>
    <property type="molecule type" value="Genomic_DNA"/>
</dbReference>
<reference evidence="2" key="1">
    <citation type="journal article" date="2020" name="Stud. Mycol.">
        <title>101 Dothideomycetes genomes: a test case for predicting lifestyles and emergence of pathogens.</title>
        <authorList>
            <person name="Haridas S."/>
            <person name="Albert R."/>
            <person name="Binder M."/>
            <person name="Bloem J."/>
            <person name="Labutti K."/>
            <person name="Salamov A."/>
            <person name="Andreopoulos B."/>
            <person name="Baker S."/>
            <person name="Barry K."/>
            <person name="Bills G."/>
            <person name="Bluhm B."/>
            <person name="Cannon C."/>
            <person name="Castanera R."/>
            <person name="Culley D."/>
            <person name="Daum C."/>
            <person name="Ezra D."/>
            <person name="Gonzalez J."/>
            <person name="Henrissat B."/>
            <person name="Kuo A."/>
            <person name="Liang C."/>
            <person name="Lipzen A."/>
            <person name="Lutzoni F."/>
            <person name="Magnuson J."/>
            <person name="Mondo S."/>
            <person name="Nolan M."/>
            <person name="Ohm R."/>
            <person name="Pangilinan J."/>
            <person name="Park H.-J."/>
            <person name="Ramirez L."/>
            <person name="Alfaro M."/>
            <person name="Sun H."/>
            <person name="Tritt A."/>
            <person name="Yoshinaga Y."/>
            <person name="Zwiers L.-H."/>
            <person name="Turgeon B."/>
            <person name="Goodwin S."/>
            <person name="Spatafora J."/>
            <person name="Crous P."/>
            <person name="Grigoriev I."/>
        </authorList>
    </citation>
    <scope>NUCLEOTIDE SEQUENCE</scope>
    <source>
        <strain evidence="2">CBS 116435</strain>
    </source>
</reference>
<dbReference type="Proteomes" id="UP000799441">
    <property type="component" value="Unassembled WGS sequence"/>
</dbReference>
<evidence type="ECO:0000313" key="2">
    <source>
        <dbReference type="EMBL" id="KAF2724810.1"/>
    </source>
</evidence>
<dbReference type="InterPro" id="IPR014752">
    <property type="entry name" value="Arrestin-like_C"/>
</dbReference>
<gene>
    <name evidence="2" type="ORF">K431DRAFT_281763</name>
</gene>
<name>A0A9P4QFC8_9PEZI</name>
<organism evidence="2 3">
    <name type="scientific">Polychaeton citri CBS 116435</name>
    <dbReference type="NCBI Taxonomy" id="1314669"/>
    <lineage>
        <taxon>Eukaryota</taxon>
        <taxon>Fungi</taxon>
        <taxon>Dikarya</taxon>
        <taxon>Ascomycota</taxon>
        <taxon>Pezizomycotina</taxon>
        <taxon>Dothideomycetes</taxon>
        <taxon>Dothideomycetidae</taxon>
        <taxon>Capnodiales</taxon>
        <taxon>Capnodiaceae</taxon>
        <taxon>Polychaeton</taxon>
    </lineage>
</organism>
<sequence>MSVGTLLVTVVLDEPGRIHCDSDGVKGHVKIKYRPGAQNQGPAGELFGPLQVDLTFHGRTKTKVWKQNGNGGSSVYRGRVQLFSQRRTIFNNAFRSMPGETHGFPFTLKFPSRVDGNAHTSGSWSPDSRFDVEPGQPLPPSFTCNYQGFAHHFESFVEYRIGSTAKMRDLDVAIVTQDKYSEPMVLYVQPRPAEPITTMSSFKGTIYVRNELLMREEDRPAGFRQKAKFAFKSDSYPTYAFDWICSVPQHWYVGQPVSCEVRISPRVEECTAAVIPEVKLVDFSVQVREMTVVRAERVFLSTPESRGENTTGHYHGQLRGGNVFSKANDWTKIVTTRELDNCTSNFRTFNISQTHSFTVSFSFLVAGKHKSFSRENPIVVHPPLQQPHANIEAAQVGSSATARGSYVGGTPELSQRPNGTNGIENALPEYERPPGYEEATTDAPAPLPKESIP</sequence>
<dbReference type="OrthoDB" id="2333384at2759"/>
<dbReference type="AlphaFoldDB" id="A0A9P4QFC8"/>
<evidence type="ECO:0008006" key="4">
    <source>
        <dbReference type="Google" id="ProtNLM"/>
    </source>
</evidence>
<keyword evidence="3" id="KW-1185">Reference proteome</keyword>
<feature type="region of interest" description="Disordered" evidence="1">
    <location>
        <begin position="402"/>
        <end position="453"/>
    </location>
</feature>
<evidence type="ECO:0000256" key="1">
    <source>
        <dbReference type="SAM" id="MobiDB-lite"/>
    </source>
</evidence>
<proteinExistence type="predicted"/>
<comment type="caution">
    <text evidence="2">The sequence shown here is derived from an EMBL/GenBank/DDBJ whole genome shotgun (WGS) entry which is preliminary data.</text>
</comment>
<evidence type="ECO:0000313" key="3">
    <source>
        <dbReference type="Proteomes" id="UP000799441"/>
    </source>
</evidence>
<dbReference type="Gene3D" id="2.60.40.640">
    <property type="match status" value="1"/>
</dbReference>
<feature type="compositionally biased region" description="Polar residues" evidence="1">
    <location>
        <begin position="412"/>
        <end position="423"/>
    </location>
</feature>
<protein>
    <recommendedName>
        <fullName evidence="4">Arrestin-like N-terminal domain-containing protein</fullName>
    </recommendedName>
</protein>
<accession>A0A9P4QFC8</accession>